<name>A0A0F9D9H6_9ZZZZ</name>
<gene>
    <name evidence="2" type="ORF">LCGC14_2306170</name>
</gene>
<dbReference type="InterPro" id="IPR011604">
    <property type="entry name" value="PDDEXK-like_dom_sf"/>
</dbReference>
<evidence type="ECO:0000259" key="1">
    <source>
        <dbReference type="Pfam" id="PF12705"/>
    </source>
</evidence>
<dbReference type="Pfam" id="PF12705">
    <property type="entry name" value="PDDEXK_1"/>
    <property type="match status" value="1"/>
</dbReference>
<organism evidence="2">
    <name type="scientific">marine sediment metagenome</name>
    <dbReference type="NCBI Taxonomy" id="412755"/>
    <lineage>
        <taxon>unclassified sequences</taxon>
        <taxon>metagenomes</taxon>
        <taxon>ecological metagenomes</taxon>
    </lineage>
</organism>
<dbReference type="Gene3D" id="3.90.320.10">
    <property type="match status" value="1"/>
</dbReference>
<accession>A0A0F9D9H6</accession>
<evidence type="ECO:0000313" key="2">
    <source>
        <dbReference type="EMBL" id="KKL50366.1"/>
    </source>
</evidence>
<feature type="domain" description="PD-(D/E)XK endonuclease-like" evidence="1">
    <location>
        <begin position="8"/>
        <end position="260"/>
    </location>
</feature>
<dbReference type="EMBL" id="LAZR01032625">
    <property type="protein sequence ID" value="KKL50366.1"/>
    <property type="molecule type" value="Genomic_DNA"/>
</dbReference>
<reference evidence="2" key="1">
    <citation type="journal article" date="2015" name="Nature">
        <title>Complex archaea that bridge the gap between prokaryotes and eukaryotes.</title>
        <authorList>
            <person name="Spang A."/>
            <person name="Saw J.H."/>
            <person name="Jorgensen S.L."/>
            <person name="Zaremba-Niedzwiedzka K."/>
            <person name="Martijn J."/>
            <person name="Lind A.E."/>
            <person name="van Eijk R."/>
            <person name="Schleper C."/>
            <person name="Guy L."/>
            <person name="Ettema T.J."/>
        </authorList>
    </citation>
    <scope>NUCLEOTIDE SEQUENCE</scope>
</reference>
<protein>
    <recommendedName>
        <fullName evidence="1">PD-(D/E)XK endonuclease-like domain-containing protein</fullName>
    </recommendedName>
</protein>
<proteinExistence type="predicted"/>
<sequence length="266" mass="30891">MVNLEKLFTPTRLEMFERCGMQFFYRYLQGLVVPPPAKAAWGRAGHKAMQHSLNARLRRGRLTRWQSLLDVFRDTLEYEFTGVDERHYGDTTGKRMLKGKLVHTGIHLLNIFHSNVAPLVKPTATEAAVSYTVKAEGELIQITTHMDVLTQRMVLDHKWTGRTPPARDALDNGHQGIAYYLGFAKLRKRPPARVRFDYYVGMKRPKLAQRELKPAKWRAQRFFRRLAYMARAIREGNFHPAPPGAWWCSRQWCGYWGQCPYGGKKK</sequence>
<comment type="caution">
    <text evidence="2">The sequence shown here is derived from an EMBL/GenBank/DDBJ whole genome shotgun (WGS) entry which is preliminary data.</text>
</comment>
<dbReference type="InterPro" id="IPR038726">
    <property type="entry name" value="PDDEXK_AddAB-type"/>
</dbReference>
<dbReference type="AlphaFoldDB" id="A0A0F9D9H6"/>